<dbReference type="WBParaSite" id="Minc3s00228g08063">
    <property type="protein sequence ID" value="Minc3s00228g08063"/>
    <property type="gene ID" value="Minc3s00228g08063"/>
</dbReference>
<accession>A0A914L2N1</accession>
<sequence length="165" mass="19265">MLSLPTEVQLDVLKCLNFEQLFSLKQANFYFFNLINKYEGVLARLKFFHLSLIDVKEIEDQDVIINSSLIKSETLHNQNVTIKLQPVVSEFILSDHLMKKWKTAMAESIPLFEYDKDVCNTDFAVRIEKKGFVSFMTIGTIKKTLFFLSNFQFSLFLYSPIFLQP</sequence>
<proteinExistence type="predicted"/>
<organism evidence="2 3">
    <name type="scientific">Meloidogyne incognita</name>
    <name type="common">Southern root-knot nematode worm</name>
    <name type="synonym">Oxyuris incognita</name>
    <dbReference type="NCBI Taxonomy" id="6306"/>
    <lineage>
        <taxon>Eukaryota</taxon>
        <taxon>Metazoa</taxon>
        <taxon>Ecdysozoa</taxon>
        <taxon>Nematoda</taxon>
        <taxon>Chromadorea</taxon>
        <taxon>Rhabditida</taxon>
        <taxon>Tylenchina</taxon>
        <taxon>Tylenchomorpha</taxon>
        <taxon>Tylenchoidea</taxon>
        <taxon>Meloidogynidae</taxon>
        <taxon>Meloidogyninae</taxon>
        <taxon>Meloidogyne</taxon>
        <taxon>Meloidogyne incognita group</taxon>
    </lineage>
</organism>
<name>A0A914L2N1_MELIC</name>
<dbReference type="PROSITE" id="PS50181">
    <property type="entry name" value="FBOX"/>
    <property type="match status" value="1"/>
</dbReference>
<keyword evidence="2" id="KW-1185">Reference proteome</keyword>
<evidence type="ECO:0000313" key="3">
    <source>
        <dbReference type="WBParaSite" id="Minc3s00228g08063"/>
    </source>
</evidence>
<reference evidence="3" key="1">
    <citation type="submission" date="2022-11" db="UniProtKB">
        <authorList>
            <consortium name="WormBaseParasite"/>
        </authorList>
    </citation>
    <scope>IDENTIFICATION</scope>
</reference>
<dbReference type="AlphaFoldDB" id="A0A914L2N1"/>
<evidence type="ECO:0000259" key="1">
    <source>
        <dbReference type="PROSITE" id="PS50181"/>
    </source>
</evidence>
<protein>
    <submittedName>
        <fullName evidence="3">F-box domain-containing protein</fullName>
    </submittedName>
</protein>
<dbReference type="InterPro" id="IPR001810">
    <property type="entry name" value="F-box_dom"/>
</dbReference>
<evidence type="ECO:0000313" key="2">
    <source>
        <dbReference type="Proteomes" id="UP000887563"/>
    </source>
</evidence>
<dbReference type="Proteomes" id="UP000887563">
    <property type="component" value="Unplaced"/>
</dbReference>
<feature type="domain" description="F-box" evidence="1">
    <location>
        <begin position="1"/>
        <end position="45"/>
    </location>
</feature>